<organism evidence="2 3">
    <name type="scientific">Argiope bruennichi</name>
    <name type="common">Wasp spider</name>
    <name type="synonym">Aranea bruennichi</name>
    <dbReference type="NCBI Taxonomy" id="94029"/>
    <lineage>
        <taxon>Eukaryota</taxon>
        <taxon>Metazoa</taxon>
        <taxon>Ecdysozoa</taxon>
        <taxon>Arthropoda</taxon>
        <taxon>Chelicerata</taxon>
        <taxon>Arachnida</taxon>
        <taxon>Araneae</taxon>
        <taxon>Araneomorphae</taxon>
        <taxon>Entelegynae</taxon>
        <taxon>Araneoidea</taxon>
        <taxon>Araneidae</taxon>
        <taxon>Argiope</taxon>
    </lineage>
</organism>
<keyword evidence="1" id="KW-0812">Transmembrane</keyword>
<protein>
    <submittedName>
        <fullName evidence="2">Uncharacterized protein</fullName>
    </submittedName>
</protein>
<keyword evidence="1" id="KW-1133">Transmembrane helix</keyword>
<dbReference type="EMBL" id="JABXBU010002227">
    <property type="protein sequence ID" value="KAF8774283.1"/>
    <property type="molecule type" value="Genomic_DNA"/>
</dbReference>
<evidence type="ECO:0000256" key="1">
    <source>
        <dbReference type="SAM" id="Phobius"/>
    </source>
</evidence>
<dbReference type="Proteomes" id="UP000807504">
    <property type="component" value="Unassembled WGS sequence"/>
</dbReference>
<keyword evidence="3" id="KW-1185">Reference proteome</keyword>
<keyword evidence="1" id="KW-0472">Membrane</keyword>
<sequence length="75" mass="8442">MSQGPTLLKDFLLFLFAIAAVANGMKRNSWMMEESYYSCMLLCWIASSVLDFLGFHVLSVLVNGFQGLCVMKCCF</sequence>
<accession>A0A8T0EJT2</accession>
<comment type="caution">
    <text evidence="2">The sequence shown here is derived from an EMBL/GenBank/DDBJ whole genome shotgun (WGS) entry which is preliminary data.</text>
</comment>
<gene>
    <name evidence="2" type="ORF">HNY73_016851</name>
</gene>
<reference evidence="2" key="2">
    <citation type="submission" date="2020-06" db="EMBL/GenBank/DDBJ databases">
        <authorList>
            <person name="Sheffer M."/>
        </authorList>
    </citation>
    <scope>NUCLEOTIDE SEQUENCE</scope>
</reference>
<feature type="transmembrane region" description="Helical" evidence="1">
    <location>
        <begin position="6"/>
        <end position="24"/>
    </location>
</feature>
<evidence type="ECO:0000313" key="3">
    <source>
        <dbReference type="Proteomes" id="UP000807504"/>
    </source>
</evidence>
<evidence type="ECO:0000313" key="2">
    <source>
        <dbReference type="EMBL" id="KAF8774283.1"/>
    </source>
</evidence>
<name>A0A8T0EJT2_ARGBR</name>
<proteinExistence type="predicted"/>
<reference evidence="2" key="1">
    <citation type="journal article" date="2020" name="bioRxiv">
        <title>Chromosome-level reference genome of the European wasp spider Argiope bruennichi: a resource for studies on range expansion and evolutionary adaptation.</title>
        <authorList>
            <person name="Sheffer M.M."/>
            <person name="Hoppe A."/>
            <person name="Krehenwinkel H."/>
            <person name="Uhl G."/>
            <person name="Kuss A.W."/>
            <person name="Jensen L."/>
            <person name="Jensen C."/>
            <person name="Gillespie R.G."/>
            <person name="Hoff K.J."/>
            <person name="Prost S."/>
        </authorList>
    </citation>
    <scope>NUCLEOTIDE SEQUENCE</scope>
</reference>
<feature type="transmembrane region" description="Helical" evidence="1">
    <location>
        <begin position="36"/>
        <end position="58"/>
    </location>
</feature>
<dbReference type="AlphaFoldDB" id="A0A8T0EJT2"/>